<dbReference type="OrthoDB" id="10051416at2759"/>
<feature type="compositionally biased region" description="Polar residues" evidence="1">
    <location>
        <begin position="2892"/>
        <end position="2901"/>
    </location>
</feature>
<protein>
    <recommendedName>
        <fullName evidence="7">Fermentation associated protein</fullName>
    </recommendedName>
</protein>
<proteinExistence type="predicted"/>
<dbReference type="InterPro" id="IPR029636">
    <property type="entry name" value="Csf1"/>
</dbReference>
<keyword evidence="2" id="KW-1133">Transmembrane helix</keyword>
<organism evidence="5 6">
    <name type="scientific">Mortierella isabellina</name>
    <name type="common">Filamentous fungus</name>
    <name type="synonym">Umbelopsis isabellina</name>
    <dbReference type="NCBI Taxonomy" id="91625"/>
    <lineage>
        <taxon>Eukaryota</taxon>
        <taxon>Fungi</taxon>
        <taxon>Fungi incertae sedis</taxon>
        <taxon>Mucoromycota</taxon>
        <taxon>Mucoromycotina</taxon>
        <taxon>Umbelopsidomycetes</taxon>
        <taxon>Umbelopsidales</taxon>
        <taxon>Umbelopsidaceae</taxon>
        <taxon>Umbelopsis</taxon>
    </lineage>
</organism>
<feature type="domain" description="Csf1 N-terminal" evidence="3">
    <location>
        <begin position="29"/>
        <end position="745"/>
    </location>
</feature>
<feature type="region of interest" description="Disordered" evidence="1">
    <location>
        <begin position="3093"/>
        <end position="3120"/>
    </location>
</feature>
<sequence length="3388" mass="381359">MDSALSSNLQSVSDFWMFFVYCLVVVVVVIFFLFYFNRALGQVLAWILNQYLWRKYHAYIEIESFQVALLGGRILFKNVKYLSTNQSVSVLKGHLSLRYWLWDARKEGGKFELGNIKKPCRIVCHMEGLEWFIYNRTPVYYALQEILEMGMRSNTDEATELKSTASRSVDMESQQFNEASTSLFRRLMPLQIECTRGAIIFGNPELPTMTVLHFRQASSIYNTDQPRSKLDHYKSSIDVILREPKMSLKHNADFTESRDEEVSSHRRQSSSASYVLHSNCSATGLFGKGARRYGYMQHLHVFSNNADRAGNAEEARAHKEYAMVSQVLECTEIALTYFYDLPGPVPYPEASEIRIADDPNYYGNGGVPPEWGMHVSLRNAMIHYGPWADRQRALIQNFLFPPSNRNSEPSPTLQPGQLRAATGLEMYIEFVSDVTVRVPLREKSKDWKFASGAEDMDVNATGFITRPYGWVDLKAAAGSSIKIVVPTMLSSTGYTTTLDVNLVDVNVQTSVNYASLLTCKKLKIHADMDSPLIWNSHRTWNFNLSLSQPVIYLLRDHIFLLQDLVKDWTAENTTDLAHCIPITYNIQLKLNNIMLYLCVNQDNIINNPNDLDDNAFMTLAAPSLEADVALPFTKFEPEQTVIGFSIKADQPKLAFSLPSSHTLGAFLREEDAQFGSTVFATIGGSYNYYSTVDTSQHLESLNLQVKLRGVSCKLLGSIARYFLILRDNYFGTWVHFVTLEEYRHRRQNPSEYLEMKRREEEAKPVQDPFEVYVQLLVEEATALLPENLYDCSTSSQLEFQELQLELRNLDMYMDMHVNFSPLTWTRETEPNPQRAPFKTKNARDSRNYLYVTELNIYAHRLFGPLPKTSTYLCNWEFDVGNISGEIKPSFLLGTTAFGKAFLYNMVDEDNALAKDPSILDPDVTFVTASIQSIDINLMGRHSATQISLSEGLHLEFDDLINRNYTQKINLNFPSIVITNLANQEINTESSIEGDYPWVEVANANTGLEVVIYRQTSNWMEKREKQQSYIRTQDMQTRRCPHLYDSEAYASEARSLVSMRSYNDHHHVGMLYAPPFLSKYADVSDSISTRRDHAYMPPQQRQDEPVHAYSGDSAPASLRSMSESWRTQGWDSQSGQGDNIETESISNSIPESSVDFDTLSFHTALSERVEDTPTMDRNNSIFSQNSQSSAYGPEDEEVFSMRSDSEDSSDEAVEDFAADRAPSEAVSTLEATAVMPPSIPYSSYLRRYGVHREQPYGDKFFHTYLPPPKTRLIPAPDTDEKIHDAHAHKQDAVHLTQSHSRLHGDSEEGDELSETDETDQNNAEPLIGNETTMTIVLEATKPVNVLLTPIFVKVVQEVTEAIDQDNWDLETMLDSTQMEYIGQLTRFLTDQYVCTQFAVHLPRTHLHCIQDVMLPDDLMKSKDLKTGMRTRYDVTDTLLCSADVVLDGFDLSGLVKFQDTAFDEMKRTVAESQLELRESRVNINLGALGCKVRYISTSSSMSFGIPLSRQHPRNRKLMGEDCSSELVVIDLTLDRLCFQWIGAMTPNYVKLEMGMLSSIIITESVEILVGAVYSWLTFVDDLENILETFSEQRTKQMQTFIHEIAKFSVDPRVGRDPIFLTKPTINVLRLGAKAFRNDVGWKLLARMRHCLRSMPSTVRGELQYQLTSGDYTKKYDNDRMFQETIACFSKWRSWEIGDISTCRLFTQPFHQKQVDHSRKGPVKMMDVVDFLKQSVNLADVKLGVFDFLIYEEEAEQEDNRITIEDVSVNIDTEYKLQDARGTENPQAENDRISSSDALGFLDVIGKVHVHSISIASNPTLLAFARHMLTVQRVFTTKLKTLSYAVKANNAATSSRDDAKQEQLFDIMDIDQRIDILAQCLVNVDIISVNANSQRLTLCFDIEDSYGSLLFSNPKLTPVASLLGSDRATTSDTPSGLRSSNKASRKNTAQRLILSASGGIQSVSLRFMELVHAGSIVSRHDLLRIDLDGVSVNAAINNATKPMKRASKSDTCRQVLNVFSSIHSLRVNMPQSLLKVYGFVEDWRAEQGKRYNFLFQNLLDEWEEQKLANSSATTAVQTSFAPRFDLKLQFLLRNFGLQSDLLPSLSLQYSAHDMFILVHQPLSRDATLKYTFQLAKQDLHFNTRSKGPASTEDPSTGSFAIPAIRCTGSMQVENRPRTAHGGRGSISDMTHLAQVSKLHSNISMDVVSLSLNVNMIDQLLTAQSLVGSEISDLVDVFSYSKHQTKASAPVENQVVEPLKTNLKPQMLFSVDFSLRGLQVAAGSPATLGVFESSILRAYVSNDTSSRSINAPLIWKVIAHNFVLSLEHNIANNKTVANERRYKRNRLAYISIDFAVQNYPTSTSSASLDMKAENEDNLMSFFVDVFKSQVVMQPIALGKLADLYLYYERELARKEEMKKSEIDRLAANTRRIMTSLKVELPQPQETTISMWEGKFISININNFGVAVPLDSTDSAAGGAPSKDIGALLFSISSMNFMTKKIEKSNANLTNIAIQFVPRFDQNNDAHFSSVNHTRMNRMLLPSISCSVYSNGHSSKQKIWIDANVNGFEVDIDGTMVDYLNKLNGIYLASVDRVNAFTAEAHFGTTRSDDPAATNHEHRATGESALLDIEGTFVYSRGVVRLYPKRQTEHARKKTAGKTVWRVDNEIVRSADAMNMATIIIPGLSVWLTYHMPFGSLVATSQRSVHVEVLIHESENVLHPSLVQFLHEIIVGLKFGMQQSSEQKATQMAAAPNLGMNASLYLRLSKTKLDLTCQPYHKVVCSLNWEEGNFLMNSFSDDKASRTLSCVGSVLGASLNLRHHFSPEDCLSASVRDIMFNAMLTSRRADVNEDNICVIINVPCITAGLNIRHLQDLLVLKSLWLDQDNATSKPAEHPRNTQSSTEAPTTVTVAHAPPKLAPFSHYFALRAQAIDVSVDLGQAIGKVSLVSQNILLTTKRIPSLSKAATLTMETIQLKSEGRLVGDARLESIRLFGYIDKLPNSIKPPQGQFCLLTKQSSAAFSYEYQNILHLIVDPIYLQSGVNINFERNLGTVTKVSLNKALIQLSVKSIPVVITMYKKLDDLLDKKWAEAGLQRNQPTKKAAGVPATPVSKEIVKSTTPPSDARGEIDMNIEGVEVIIFPNLFSDTDCVQITANRIHAHLSRMMEDTYTRRELQLHIADAALLKNVPGKVRERQASTNSNGPAARPQMHSSVPIFGIPRTDLTMDSTQILQVLQHAFKVDFDGQINVSLNIGLIKYLQELVHQFEDQYKRALRGPVAPVESTSTSTIGDKPSDDQKAETPTEEDIMDDSLPLESSEPESNMPVKDALEYHALIPVNFQPQLQIMGEATPPVEWLGLRRDRFPAIIHEELTLNLEKILLLGWKLYQEQLEDMTF</sequence>
<name>A0A8H7UN36_MORIS</name>
<feature type="domain" description="Csf1 C-terminal region" evidence="4">
    <location>
        <begin position="2755"/>
        <end position="3385"/>
    </location>
</feature>
<dbReference type="PANTHER" id="PTHR32085">
    <property type="entry name" value="PROTEIN CSF1"/>
    <property type="match status" value="1"/>
</dbReference>
<feature type="transmembrane region" description="Helical" evidence="2">
    <location>
        <begin position="15"/>
        <end position="36"/>
    </location>
</feature>
<dbReference type="GO" id="GO:0016020">
    <property type="term" value="C:membrane"/>
    <property type="evidence" value="ECO:0007669"/>
    <property type="project" value="InterPro"/>
</dbReference>
<dbReference type="InterPro" id="IPR048636">
    <property type="entry name" value="Csf1_N"/>
</dbReference>
<evidence type="ECO:0000256" key="1">
    <source>
        <dbReference type="SAM" id="MobiDB-lite"/>
    </source>
</evidence>
<dbReference type="InterPro" id="IPR056779">
    <property type="entry name" value="Csf1_C"/>
</dbReference>
<evidence type="ECO:0000256" key="2">
    <source>
        <dbReference type="SAM" id="Phobius"/>
    </source>
</evidence>
<feature type="compositionally biased region" description="Acidic residues" evidence="1">
    <location>
        <begin position="1205"/>
        <end position="1215"/>
    </location>
</feature>
<feature type="compositionally biased region" description="Low complexity" evidence="1">
    <location>
        <begin position="1177"/>
        <end position="1188"/>
    </location>
</feature>
<gene>
    <name evidence="5" type="ORF">INT43_002265</name>
</gene>
<feature type="region of interest" description="Disordered" evidence="1">
    <location>
        <begin position="1173"/>
        <end position="1224"/>
    </location>
</feature>
<feature type="region of interest" description="Disordered" evidence="1">
    <location>
        <begin position="3186"/>
        <end position="3206"/>
    </location>
</feature>
<feature type="compositionally biased region" description="Acidic residues" evidence="1">
    <location>
        <begin position="1306"/>
        <end position="1318"/>
    </location>
</feature>
<accession>A0A8H7UN36</accession>
<evidence type="ECO:0008006" key="7">
    <source>
        <dbReference type="Google" id="ProtNLM"/>
    </source>
</evidence>
<feature type="region of interest" description="Disordered" evidence="1">
    <location>
        <begin position="2882"/>
        <end position="2901"/>
    </location>
</feature>
<reference evidence="5" key="1">
    <citation type="submission" date="2020-12" db="EMBL/GenBank/DDBJ databases">
        <title>Metabolic potential, ecology and presence of endohyphal bacteria is reflected in genomic diversity of Mucoromycotina.</title>
        <authorList>
            <person name="Muszewska A."/>
            <person name="Okrasinska A."/>
            <person name="Steczkiewicz K."/>
            <person name="Drgas O."/>
            <person name="Orlowska M."/>
            <person name="Perlinska-Lenart U."/>
            <person name="Aleksandrzak-Piekarczyk T."/>
            <person name="Szatraj K."/>
            <person name="Zielenkiewicz U."/>
            <person name="Pilsyk S."/>
            <person name="Malc E."/>
            <person name="Mieczkowski P."/>
            <person name="Kruszewska J.S."/>
            <person name="Biernat P."/>
            <person name="Pawlowska J."/>
        </authorList>
    </citation>
    <scope>NUCLEOTIDE SEQUENCE</scope>
    <source>
        <strain evidence="5">WA0000067209</strain>
    </source>
</reference>
<feature type="compositionally biased region" description="Basic and acidic residues" evidence="1">
    <location>
        <begin position="3285"/>
        <end position="3294"/>
    </location>
</feature>
<feature type="compositionally biased region" description="Low complexity" evidence="1">
    <location>
        <begin position="3304"/>
        <end position="3314"/>
    </location>
</feature>
<feature type="compositionally biased region" description="Polar residues" evidence="1">
    <location>
        <begin position="1118"/>
        <end position="1145"/>
    </location>
</feature>
<feature type="region of interest" description="Disordered" evidence="1">
    <location>
        <begin position="1291"/>
        <end position="1323"/>
    </location>
</feature>
<dbReference type="Proteomes" id="UP000654370">
    <property type="component" value="Unassembled WGS sequence"/>
</dbReference>
<feature type="region of interest" description="Disordered" evidence="1">
    <location>
        <begin position="3269"/>
        <end position="3315"/>
    </location>
</feature>
<dbReference type="PANTHER" id="PTHR32085:SF3">
    <property type="entry name" value="PROTEIN CSF1"/>
    <property type="match status" value="1"/>
</dbReference>
<evidence type="ECO:0000313" key="6">
    <source>
        <dbReference type="Proteomes" id="UP000654370"/>
    </source>
</evidence>
<feature type="region of interest" description="Disordered" evidence="1">
    <location>
        <begin position="1094"/>
        <end position="1145"/>
    </location>
</feature>
<keyword evidence="2" id="KW-0812">Transmembrane</keyword>
<keyword evidence="6" id="KW-1185">Reference proteome</keyword>
<dbReference type="Pfam" id="PF25038">
    <property type="entry name" value="Csf1_C"/>
    <property type="match status" value="1"/>
</dbReference>
<dbReference type="EMBL" id="JAEPQZ010000001">
    <property type="protein sequence ID" value="KAG2185828.1"/>
    <property type="molecule type" value="Genomic_DNA"/>
</dbReference>
<evidence type="ECO:0000259" key="3">
    <source>
        <dbReference type="Pfam" id="PF21678"/>
    </source>
</evidence>
<feature type="non-terminal residue" evidence="5">
    <location>
        <position position="1"/>
    </location>
</feature>
<evidence type="ECO:0000259" key="4">
    <source>
        <dbReference type="Pfam" id="PF25038"/>
    </source>
</evidence>
<dbReference type="Pfam" id="PF21678">
    <property type="entry name" value="Csf1_N"/>
    <property type="match status" value="1"/>
</dbReference>
<evidence type="ECO:0000313" key="5">
    <source>
        <dbReference type="EMBL" id="KAG2185828.1"/>
    </source>
</evidence>
<keyword evidence="2" id="KW-0472">Membrane</keyword>
<comment type="caution">
    <text evidence="5">The sequence shown here is derived from an EMBL/GenBank/DDBJ whole genome shotgun (WGS) entry which is preliminary data.</text>
</comment>
<feature type="transmembrane region" description="Helical" evidence="2">
    <location>
        <begin position="56"/>
        <end position="76"/>
    </location>
</feature>
<dbReference type="GO" id="GO:0006113">
    <property type="term" value="P:fermentation"/>
    <property type="evidence" value="ECO:0007669"/>
    <property type="project" value="InterPro"/>
</dbReference>